<feature type="region of interest" description="Disordered" evidence="8">
    <location>
        <begin position="433"/>
        <end position="452"/>
    </location>
</feature>
<dbReference type="Proteomes" id="UP001500320">
    <property type="component" value="Unassembled WGS sequence"/>
</dbReference>
<dbReference type="PRINTS" id="PR00344">
    <property type="entry name" value="BCTRLSENSOR"/>
</dbReference>
<organism evidence="10 11">
    <name type="scientific">Planomonospora alba</name>
    <dbReference type="NCBI Taxonomy" id="161354"/>
    <lineage>
        <taxon>Bacteria</taxon>
        <taxon>Bacillati</taxon>
        <taxon>Actinomycetota</taxon>
        <taxon>Actinomycetes</taxon>
        <taxon>Streptosporangiales</taxon>
        <taxon>Streptosporangiaceae</taxon>
        <taxon>Planomonospora</taxon>
    </lineage>
</organism>
<keyword evidence="4" id="KW-0597">Phosphoprotein</keyword>
<evidence type="ECO:0000256" key="3">
    <source>
        <dbReference type="ARBA" id="ARBA00012438"/>
    </source>
</evidence>
<dbReference type="SMART" id="SM00388">
    <property type="entry name" value="HisKA"/>
    <property type="match status" value="1"/>
</dbReference>
<reference evidence="11" key="1">
    <citation type="journal article" date="2019" name="Int. J. Syst. Evol. Microbiol.">
        <title>The Global Catalogue of Microorganisms (GCM) 10K type strain sequencing project: providing services to taxonomists for standard genome sequencing and annotation.</title>
        <authorList>
            <consortium name="The Broad Institute Genomics Platform"/>
            <consortium name="The Broad Institute Genome Sequencing Center for Infectious Disease"/>
            <person name="Wu L."/>
            <person name="Ma J."/>
        </authorList>
    </citation>
    <scope>NUCLEOTIDE SEQUENCE [LARGE SCALE GENOMIC DNA]</scope>
    <source>
        <strain evidence="11">JCM 9373</strain>
    </source>
</reference>
<dbReference type="PROSITE" id="PS50109">
    <property type="entry name" value="HIS_KIN"/>
    <property type="match status" value="1"/>
</dbReference>
<dbReference type="PANTHER" id="PTHR43711">
    <property type="entry name" value="TWO-COMPONENT HISTIDINE KINASE"/>
    <property type="match status" value="1"/>
</dbReference>
<dbReference type="SMART" id="SM00065">
    <property type="entry name" value="GAF"/>
    <property type="match status" value="1"/>
</dbReference>
<dbReference type="Pfam" id="PF01590">
    <property type="entry name" value="GAF"/>
    <property type="match status" value="1"/>
</dbReference>
<keyword evidence="6 10" id="KW-0418">Kinase</keyword>
<dbReference type="InterPro" id="IPR036097">
    <property type="entry name" value="HisK_dim/P_sf"/>
</dbReference>
<protein>
    <recommendedName>
        <fullName evidence="3">histidine kinase</fullName>
        <ecNumber evidence="3">2.7.13.3</ecNumber>
    </recommendedName>
</protein>
<feature type="domain" description="Histidine kinase" evidence="9">
    <location>
        <begin position="224"/>
        <end position="439"/>
    </location>
</feature>
<evidence type="ECO:0000256" key="6">
    <source>
        <dbReference type="ARBA" id="ARBA00022777"/>
    </source>
</evidence>
<dbReference type="InterPro" id="IPR003594">
    <property type="entry name" value="HATPase_dom"/>
</dbReference>
<keyword evidence="11" id="KW-1185">Reference proteome</keyword>
<sequence>MTAGPRDPSAGGERARDPLAGTDRPREPGRQEELGGTRARAQEQGPGGASVEPQERGAGGVLVEPDLSAVAASAARACLAPIALVGLVGTGDRRLTGRAGAGAGALDEEALSFVPCTLEQRGLLEVPDASADERFRADPAVAGEPGVRFYAGVPMIGARGHPLGVVCVMDHRPRELSDEQRETLRSLAGSATALLEMYRYACRSDRIIHGLQEVQELKDHFLSTVNHELRTPLTSIRGYLQLLREGGLDPATQQRFLRVIERNSNHILGLIDELLLVASLNARTAVFTPELVDLVALVRRAVDDAAPEAERRRHTLRLHAPEPVTAWADPRRLQHALGHLLNNALKFTPKGGTIEVRVTADPARRIWIRDTGIGIPPGDVERVFEDFYRTPQAEERGIGGTGMGLPVVDKIIQLHGGSIRIDSELGKGTTVRITLPVPPSGASRSGPARPPG</sequence>
<comment type="catalytic activity">
    <reaction evidence="1">
        <text>ATP + protein L-histidine = ADP + protein N-phospho-L-histidine.</text>
        <dbReference type="EC" id="2.7.13.3"/>
    </reaction>
</comment>
<evidence type="ECO:0000256" key="2">
    <source>
        <dbReference type="ARBA" id="ARBA00004236"/>
    </source>
</evidence>
<dbReference type="CDD" id="cd00075">
    <property type="entry name" value="HATPase"/>
    <property type="match status" value="1"/>
</dbReference>
<dbReference type="InterPro" id="IPR036890">
    <property type="entry name" value="HATPase_C_sf"/>
</dbReference>
<dbReference type="EMBL" id="BAAAUT010000024">
    <property type="protein sequence ID" value="GAA3138990.1"/>
    <property type="molecule type" value="Genomic_DNA"/>
</dbReference>
<proteinExistence type="predicted"/>
<dbReference type="InterPro" id="IPR029016">
    <property type="entry name" value="GAF-like_dom_sf"/>
</dbReference>
<evidence type="ECO:0000313" key="10">
    <source>
        <dbReference type="EMBL" id="GAA3138990.1"/>
    </source>
</evidence>
<dbReference type="InterPro" id="IPR003018">
    <property type="entry name" value="GAF"/>
</dbReference>
<evidence type="ECO:0000256" key="1">
    <source>
        <dbReference type="ARBA" id="ARBA00000085"/>
    </source>
</evidence>
<evidence type="ECO:0000256" key="5">
    <source>
        <dbReference type="ARBA" id="ARBA00022679"/>
    </source>
</evidence>
<feature type="region of interest" description="Disordered" evidence="8">
    <location>
        <begin position="1"/>
        <end position="55"/>
    </location>
</feature>
<evidence type="ECO:0000256" key="7">
    <source>
        <dbReference type="ARBA" id="ARBA00023012"/>
    </source>
</evidence>
<dbReference type="CDD" id="cd00082">
    <property type="entry name" value="HisKA"/>
    <property type="match status" value="1"/>
</dbReference>
<comment type="subcellular location">
    <subcellularLocation>
        <location evidence="2">Cell membrane</location>
    </subcellularLocation>
</comment>
<name>A0ABP6N7J1_9ACTN</name>
<dbReference type="Gene3D" id="3.30.565.10">
    <property type="entry name" value="Histidine kinase-like ATPase, C-terminal domain"/>
    <property type="match status" value="1"/>
</dbReference>
<dbReference type="InterPro" id="IPR004358">
    <property type="entry name" value="Sig_transdc_His_kin-like_C"/>
</dbReference>
<dbReference type="SUPFAM" id="SSF55874">
    <property type="entry name" value="ATPase domain of HSP90 chaperone/DNA topoisomerase II/histidine kinase"/>
    <property type="match status" value="1"/>
</dbReference>
<evidence type="ECO:0000256" key="8">
    <source>
        <dbReference type="SAM" id="MobiDB-lite"/>
    </source>
</evidence>
<dbReference type="EC" id="2.7.13.3" evidence="3"/>
<keyword evidence="5" id="KW-0808">Transferase</keyword>
<dbReference type="RefSeq" id="WP_344860296.1">
    <property type="nucleotide sequence ID" value="NZ_BAAAUT010000024.1"/>
</dbReference>
<dbReference type="InterPro" id="IPR003661">
    <property type="entry name" value="HisK_dim/P_dom"/>
</dbReference>
<comment type="caution">
    <text evidence="10">The sequence shown here is derived from an EMBL/GenBank/DDBJ whole genome shotgun (WGS) entry which is preliminary data.</text>
</comment>
<feature type="compositionally biased region" description="Basic and acidic residues" evidence="8">
    <location>
        <begin position="13"/>
        <end position="35"/>
    </location>
</feature>
<evidence type="ECO:0000256" key="4">
    <source>
        <dbReference type="ARBA" id="ARBA00022553"/>
    </source>
</evidence>
<dbReference type="Gene3D" id="3.30.450.40">
    <property type="match status" value="1"/>
</dbReference>
<dbReference type="InterPro" id="IPR005467">
    <property type="entry name" value="His_kinase_dom"/>
</dbReference>
<dbReference type="SUPFAM" id="SSF55781">
    <property type="entry name" value="GAF domain-like"/>
    <property type="match status" value="1"/>
</dbReference>
<keyword evidence="7" id="KW-0902">Two-component regulatory system</keyword>
<accession>A0ABP6N7J1</accession>
<dbReference type="Gene3D" id="1.10.287.130">
    <property type="match status" value="1"/>
</dbReference>
<dbReference type="Pfam" id="PF00512">
    <property type="entry name" value="HisKA"/>
    <property type="match status" value="1"/>
</dbReference>
<dbReference type="Pfam" id="PF02518">
    <property type="entry name" value="HATPase_c"/>
    <property type="match status" value="1"/>
</dbReference>
<dbReference type="SMART" id="SM00387">
    <property type="entry name" value="HATPase_c"/>
    <property type="match status" value="1"/>
</dbReference>
<evidence type="ECO:0000259" key="9">
    <source>
        <dbReference type="PROSITE" id="PS50109"/>
    </source>
</evidence>
<dbReference type="InterPro" id="IPR050736">
    <property type="entry name" value="Sensor_HK_Regulatory"/>
</dbReference>
<dbReference type="PANTHER" id="PTHR43711:SF1">
    <property type="entry name" value="HISTIDINE KINASE 1"/>
    <property type="match status" value="1"/>
</dbReference>
<gene>
    <name evidence="10" type="ORF">GCM10010466_32650</name>
</gene>
<dbReference type="SUPFAM" id="SSF47384">
    <property type="entry name" value="Homodimeric domain of signal transducing histidine kinase"/>
    <property type="match status" value="1"/>
</dbReference>
<evidence type="ECO:0000313" key="11">
    <source>
        <dbReference type="Proteomes" id="UP001500320"/>
    </source>
</evidence>
<dbReference type="GO" id="GO:0016301">
    <property type="term" value="F:kinase activity"/>
    <property type="evidence" value="ECO:0007669"/>
    <property type="project" value="UniProtKB-KW"/>
</dbReference>